<dbReference type="STRING" id="623280.SAMN05660226_04009"/>
<dbReference type="AlphaFoldDB" id="A0A1T5FIF2"/>
<proteinExistence type="inferred from homology"/>
<dbReference type="FunFam" id="2.130.10.10:FF:000306">
    <property type="entry name" value="3-carboxymuconate cyclase"/>
    <property type="match status" value="1"/>
</dbReference>
<dbReference type="GO" id="GO:0006006">
    <property type="term" value="P:glucose metabolic process"/>
    <property type="evidence" value="ECO:0007669"/>
    <property type="project" value="UniProtKB-KW"/>
</dbReference>
<dbReference type="InterPro" id="IPR019405">
    <property type="entry name" value="Lactonase_7-beta_prop"/>
</dbReference>
<keyword evidence="2" id="KW-0119">Carbohydrate metabolism</keyword>
<evidence type="ECO:0000256" key="3">
    <source>
        <dbReference type="SAM" id="SignalP"/>
    </source>
</evidence>
<accession>A0A1T5FIF2</accession>
<keyword evidence="3" id="KW-0732">Signal</keyword>
<dbReference type="InterPro" id="IPR015943">
    <property type="entry name" value="WD40/YVTN_repeat-like_dom_sf"/>
</dbReference>
<protein>
    <submittedName>
        <fullName evidence="4">6-phosphogluconolactonase</fullName>
    </submittedName>
</protein>
<name>A0A1T5FIF2_9SPHI</name>
<dbReference type="InterPro" id="IPR050282">
    <property type="entry name" value="Cycloisomerase_2"/>
</dbReference>
<dbReference type="EMBL" id="FUYS01000016">
    <property type="protein sequence ID" value="SKB95963.1"/>
    <property type="molecule type" value="Genomic_DNA"/>
</dbReference>
<dbReference type="Proteomes" id="UP000190541">
    <property type="component" value="Unassembled WGS sequence"/>
</dbReference>
<dbReference type="PANTHER" id="PTHR30344:SF1">
    <property type="entry name" value="6-PHOSPHOGLUCONOLACTONASE"/>
    <property type="match status" value="1"/>
</dbReference>
<dbReference type="SUPFAM" id="SSF51004">
    <property type="entry name" value="C-terminal (heme d1) domain of cytochrome cd1-nitrite reductase"/>
    <property type="match status" value="1"/>
</dbReference>
<evidence type="ECO:0000313" key="5">
    <source>
        <dbReference type="Proteomes" id="UP000190541"/>
    </source>
</evidence>
<dbReference type="InterPro" id="IPR011048">
    <property type="entry name" value="Haem_d1_sf"/>
</dbReference>
<evidence type="ECO:0000256" key="1">
    <source>
        <dbReference type="ARBA" id="ARBA00005564"/>
    </source>
</evidence>
<comment type="similarity">
    <text evidence="1">Belongs to the cycloisomerase 2 family.</text>
</comment>
<dbReference type="RefSeq" id="WP_245827032.1">
    <property type="nucleotide sequence ID" value="NZ_FUYS01000016.1"/>
</dbReference>
<reference evidence="4 5" key="1">
    <citation type="submission" date="2017-02" db="EMBL/GenBank/DDBJ databases">
        <authorList>
            <person name="Peterson S.W."/>
        </authorList>
    </citation>
    <scope>NUCLEOTIDE SEQUENCE [LARGE SCALE GENOMIC DNA]</scope>
    <source>
        <strain evidence="4 5">DSM 22899</strain>
    </source>
</reference>
<gene>
    <name evidence="4" type="ORF">SAMN05660226_04009</name>
</gene>
<keyword evidence="2" id="KW-0313">Glucose metabolism</keyword>
<dbReference type="Pfam" id="PF10282">
    <property type="entry name" value="Lactonase"/>
    <property type="match status" value="1"/>
</dbReference>
<dbReference type="GO" id="GO:0005829">
    <property type="term" value="C:cytosol"/>
    <property type="evidence" value="ECO:0007669"/>
    <property type="project" value="TreeGrafter"/>
</dbReference>
<evidence type="ECO:0000256" key="2">
    <source>
        <dbReference type="ARBA" id="ARBA00022526"/>
    </source>
</evidence>
<organism evidence="4 5">
    <name type="scientific">Parapedobacter luteus</name>
    <dbReference type="NCBI Taxonomy" id="623280"/>
    <lineage>
        <taxon>Bacteria</taxon>
        <taxon>Pseudomonadati</taxon>
        <taxon>Bacteroidota</taxon>
        <taxon>Sphingobacteriia</taxon>
        <taxon>Sphingobacteriales</taxon>
        <taxon>Sphingobacteriaceae</taxon>
        <taxon>Parapedobacter</taxon>
    </lineage>
</organism>
<keyword evidence="5" id="KW-1185">Reference proteome</keyword>
<dbReference type="Gene3D" id="2.130.10.10">
    <property type="entry name" value="YVTN repeat-like/Quinoprotein amine dehydrogenase"/>
    <property type="match status" value="1"/>
</dbReference>
<sequence length="370" mass="39382">MKTLATLLIILPAMIFAQHQPIDLFIGTYTNNGKSKGIYVYAFDPATGSATLRSTAAANNPSFLAISADRKYIYAANENGDGEGAVSAYAYDEATGRLSLLSQQLTQGDAPCHVAVDRGGTHVVVSNYGGGSISVFPIEPDGSLGAISQLIQHTGSGPDQSRQQAPHVHSAFFTPDERRIYVQDLGTDNVHIYDFRPASADGPLIPAAQPVAKSSPGGGPRHLTQSADGKFVYLIEEMIANVLVYRQQNGRLEAIQEVEINEAGFAGKNGAADIKLSPDGQFLYASNRGDANTLAIYRVNATDGTLTKVGNQSVLGRGPRNFNISPDGKYLLVANQNTDEVVVFSRDAATGLLQDTRHRIAVGSPVCLVF</sequence>
<dbReference type="GO" id="GO:0017057">
    <property type="term" value="F:6-phosphogluconolactonase activity"/>
    <property type="evidence" value="ECO:0007669"/>
    <property type="project" value="TreeGrafter"/>
</dbReference>
<feature type="chain" id="PRO_5012685077" evidence="3">
    <location>
        <begin position="18"/>
        <end position="370"/>
    </location>
</feature>
<feature type="signal peptide" evidence="3">
    <location>
        <begin position="1"/>
        <end position="17"/>
    </location>
</feature>
<evidence type="ECO:0000313" key="4">
    <source>
        <dbReference type="EMBL" id="SKB95963.1"/>
    </source>
</evidence>
<dbReference type="PANTHER" id="PTHR30344">
    <property type="entry name" value="6-PHOSPHOGLUCONOLACTONASE-RELATED"/>
    <property type="match status" value="1"/>
</dbReference>